<dbReference type="EMBL" id="JANBUP010003667">
    <property type="protein sequence ID" value="KAJ2796072.1"/>
    <property type="molecule type" value="Genomic_DNA"/>
</dbReference>
<name>A0ACC1KVW7_9FUNG</name>
<feature type="non-terminal residue" evidence="1">
    <location>
        <position position="293"/>
    </location>
</feature>
<sequence length="293" mass="32673">VDKITERPVYPKSIIRTRVLDNPFTDITPRETTSQTTESPIKEEPEKKKRPKTVKNHKLLSFGDDDDDDDDVFAQRGGSAMKSSHDLLRSDPALSNKPAVLKVVEPNVSPPTPSSAKGTSKPEAQEDLTIRPISPIPNSDIRDERETKELGELVTKGGRDMAASKNTQSALSEMLGQYKKPSANKDTKGLKRGSREDELLARLGNFQSKIRKTKLQPSDSAGGDQTTKDDLCKIHRQSNCESCYKGNHTRLPENDDWLVHSLQFNKARSSTAKYAPKFDDYVTIDPRTVKDDP</sequence>
<reference evidence="1" key="1">
    <citation type="submission" date="2022-07" db="EMBL/GenBank/DDBJ databases">
        <title>Phylogenomic reconstructions and comparative analyses of Kickxellomycotina fungi.</title>
        <authorList>
            <person name="Reynolds N.K."/>
            <person name="Stajich J.E."/>
            <person name="Barry K."/>
            <person name="Grigoriev I.V."/>
            <person name="Crous P."/>
            <person name="Smith M.E."/>
        </authorList>
    </citation>
    <scope>NUCLEOTIDE SEQUENCE</scope>
    <source>
        <strain evidence="1">CBS 102833</strain>
    </source>
</reference>
<keyword evidence="1" id="KW-0413">Isomerase</keyword>
<evidence type="ECO:0000313" key="1">
    <source>
        <dbReference type="EMBL" id="KAJ2796072.1"/>
    </source>
</evidence>
<proteinExistence type="predicted"/>
<accession>A0ACC1KVW7</accession>
<dbReference type="EC" id="5.2.1.8" evidence="1"/>
<evidence type="ECO:0000313" key="2">
    <source>
        <dbReference type="Proteomes" id="UP001140096"/>
    </source>
</evidence>
<gene>
    <name evidence="1" type="primary">CWC27</name>
    <name evidence="1" type="ORF">H4S07_006319</name>
</gene>
<dbReference type="Proteomes" id="UP001140096">
    <property type="component" value="Unassembled WGS sequence"/>
</dbReference>
<organism evidence="1 2">
    <name type="scientific">Coemansia furcata</name>
    <dbReference type="NCBI Taxonomy" id="417177"/>
    <lineage>
        <taxon>Eukaryota</taxon>
        <taxon>Fungi</taxon>
        <taxon>Fungi incertae sedis</taxon>
        <taxon>Zoopagomycota</taxon>
        <taxon>Kickxellomycotina</taxon>
        <taxon>Kickxellomycetes</taxon>
        <taxon>Kickxellales</taxon>
        <taxon>Kickxellaceae</taxon>
        <taxon>Coemansia</taxon>
    </lineage>
</organism>
<feature type="non-terminal residue" evidence="1">
    <location>
        <position position="1"/>
    </location>
</feature>
<keyword evidence="2" id="KW-1185">Reference proteome</keyword>
<comment type="caution">
    <text evidence="1">The sequence shown here is derived from an EMBL/GenBank/DDBJ whole genome shotgun (WGS) entry which is preliminary data.</text>
</comment>
<protein>
    <submittedName>
        <fullName evidence="1">Peptidyl-prolyl isomerase cwc27</fullName>
        <ecNumber evidence="1">5.2.1.8</ecNumber>
    </submittedName>
</protein>